<protein>
    <submittedName>
        <fullName evidence="2">Uncharacterized protein</fullName>
    </submittedName>
</protein>
<name>A0A0C2WPR5_SERVB</name>
<reference evidence="3" key="2">
    <citation type="submission" date="2015-01" db="EMBL/GenBank/DDBJ databases">
        <title>Evolutionary Origins and Diversification of the Mycorrhizal Mutualists.</title>
        <authorList>
            <consortium name="DOE Joint Genome Institute"/>
            <consortium name="Mycorrhizal Genomics Consortium"/>
            <person name="Kohler A."/>
            <person name="Kuo A."/>
            <person name="Nagy L.G."/>
            <person name="Floudas D."/>
            <person name="Copeland A."/>
            <person name="Barry K.W."/>
            <person name="Cichocki N."/>
            <person name="Veneault-Fourrey C."/>
            <person name="LaButti K."/>
            <person name="Lindquist E.A."/>
            <person name="Lipzen A."/>
            <person name="Lundell T."/>
            <person name="Morin E."/>
            <person name="Murat C."/>
            <person name="Riley R."/>
            <person name="Ohm R."/>
            <person name="Sun H."/>
            <person name="Tunlid A."/>
            <person name="Henrissat B."/>
            <person name="Grigoriev I.V."/>
            <person name="Hibbett D.S."/>
            <person name="Martin F."/>
        </authorList>
    </citation>
    <scope>NUCLEOTIDE SEQUENCE [LARGE SCALE GENOMIC DNA]</scope>
    <source>
        <strain evidence="3">MAFF 305830</strain>
    </source>
</reference>
<keyword evidence="1" id="KW-1133">Transmembrane helix</keyword>
<dbReference type="EMBL" id="KN824603">
    <property type="protein sequence ID" value="KIM19607.1"/>
    <property type="molecule type" value="Genomic_DNA"/>
</dbReference>
<gene>
    <name evidence="2" type="ORF">M408DRAFT_197683</name>
</gene>
<evidence type="ECO:0000256" key="1">
    <source>
        <dbReference type="SAM" id="Phobius"/>
    </source>
</evidence>
<dbReference type="HOGENOM" id="CLU_2293431_0_0_1"/>
<keyword evidence="3" id="KW-1185">Reference proteome</keyword>
<accession>A0A0C2WPR5</accession>
<keyword evidence="1" id="KW-0812">Transmembrane</keyword>
<organism evidence="2 3">
    <name type="scientific">Serendipita vermifera MAFF 305830</name>
    <dbReference type="NCBI Taxonomy" id="933852"/>
    <lineage>
        <taxon>Eukaryota</taxon>
        <taxon>Fungi</taxon>
        <taxon>Dikarya</taxon>
        <taxon>Basidiomycota</taxon>
        <taxon>Agaricomycotina</taxon>
        <taxon>Agaricomycetes</taxon>
        <taxon>Sebacinales</taxon>
        <taxon>Serendipitaceae</taxon>
        <taxon>Serendipita</taxon>
    </lineage>
</organism>
<dbReference type="AlphaFoldDB" id="A0A0C2WPR5"/>
<reference evidence="2 3" key="1">
    <citation type="submission" date="2014-04" db="EMBL/GenBank/DDBJ databases">
        <authorList>
            <consortium name="DOE Joint Genome Institute"/>
            <person name="Kuo A."/>
            <person name="Zuccaro A."/>
            <person name="Kohler A."/>
            <person name="Nagy L.G."/>
            <person name="Floudas D."/>
            <person name="Copeland A."/>
            <person name="Barry K.W."/>
            <person name="Cichocki N."/>
            <person name="Veneault-Fourrey C."/>
            <person name="LaButti K."/>
            <person name="Lindquist E.A."/>
            <person name="Lipzen A."/>
            <person name="Lundell T."/>
            <person name="Morin E."/>
            <person name="Murat C."/>
            <person name="Sun H."/>
            <person name="Tunlid A."/>
            <person name="Henrissat B."/>
            <person name="Grigoriev I.V."/>
            <person name="Hibbett D.S."/>
            <person name="Martin F."/>
            <person name="Nordberg H.P."/>
            <person name="Cantor M.N."/>
            <person name="Hua S.X."/>
        </authorList>
    </citation>
    <scope>NUCLEOTIDE SEQUENCE [LARGE SCALE GENOMIC DNA]</scope>
    <source>
        <strain evidence="2 3">MAFF 305830</strain>
    </source>
</reference>
<dbReference type="Proteomes" id="UP000054097">
    <property type="component" value="Unassembled WGS sequence"/>
</dbReference>
<keyword evidence="1" id="KW-0472">Membrane</keyword>
<sequence>MFSIVSLTSVRTSSSASPASASVPSTSTTILGDGVFCPFLLILLSALVIVCLLHLNYAYPLRCMPSSPSHEPLRLCESFSTPIHFAFVSRTTVVSYDPSTF</sequence>
<evidence type="ECO:0000313" key="3">
    <source>
        <dbReference type="Proteomes" id="UP000054097"/>
    </source>
</evidence>
<proteinExistence type="predicted"/>
<evidence type="ECO:0000313" key="2">
    <source>
        <dbReference type="EMBL" id="KIM19607.1"/>
    </source>
</evidence>
<feature type="transmembrane region" description="Helical" evidence="1">
    <location>
        <begin position="39"/>
        <end position="59"/>
    </location>
</feature>